<name>A0A8I1SIQ1_9PROT</name>
<organism evidence="2 3">
    <name type="scientific">Thalassospira povalilytica</name>
    <dbReference type="NCBI Taxonomy" id="732237"/>
    <lineage>
        <taxon>Bacteria</taxon>
        <taxon>Pseudomonadati</taxon>
        <taxon>Pseudomonadota</taxon>
        <taxon>Alphaproteobacteria</taxon>
        <taxon>Rhodospirillales</taxon>
        <taxon>Thalassospiraceae</taxon>
        <taxon>Thalassospira</taxon>
    </lineage>
</organism>
<proteinExistence type="predicted"/>
<evidence type="ECO:0000259" key="1">
    <source>
        <dbReference type="PROSITE" id="PS50056"/>
    </source>
</evidence>
<comment type="caution">
    <text evidence="2">The sequence shown here is derived from an EMBL/GenBank/DDBJ whole genome shotgun (WGS) entry which is preliminary data.</text>
</comment>
<evidence type="ECO:0000313" key="3">
    <source>
        <dbReference type="Proteomes" id="UP000664405"/>
    </source>
</evidence>
<dbReference type="InterPro" id="IPR000242">
    <property type="entry name" value="PTP_cat"/>
</dbReference>
<dbReference type="PROSITE" id="PS00383">
    <property type="entry name" value="TYR_PHOSPHATASE_1"/>
    <property type="match status" value="1"/>
</dbReference>
<dbReference type="InterPro" id="IPR000387">
    <property type="entry name" value="Tyr_Pase_dom"/>
</dbReference>
<dbReference type="InterPro" id="IPR016130">
    <property type="entry name" value="Tyr_Pase_AS"/>
</dbReference>
<feature type="domain" description="Tyrosine specific protein phosphatases" evidence="1">
    <location>
        <begin position="77"/>
        <end position="135"/>
    </location>
</feature>
<dbReference type="AlphaFoldDB" id="A0A8I1SIQ1"/>
<dbReference type="InterPro" id="IPR029021">
    <property type="entry name" value="Prot-tyrosine_phosphatase-like"/>
</dbReference>
<dbReference type="EMBL" id="JAEKJW010000002">
    <property type="protein sequence ID" value="MBN8197527.1"/>
    <property type="molecule type" value="Genomic_DNA"/>
</dbReference>
<dbReference type="SUPFAM" id="SSF52799">
    <property type="entry name" value="(Phosphotyrosine protein) phosphatases II"/>
    <property type="match status" value="1"/>
</dbReference>
<reference evidence="2" key="1">
    <citation type="submission" date="2020-12" db="EMBL/GenBank/DDBJ databases">
        <title>Oil enriched cultivation method for isolating marine PHA-producing bacteria.</title>
        <authorList>
            <person name="Zheng W."/>
            <person name="Yu S."/>
            <person name="Huang Y."/>
        </authorList>
    </citation>
    <scope>NUCLEOTIDE SEQUENCE</scope>
    <source>
        <strain evidence="2">SY-2-3</strain>
    </source>
</reference>
<sequence>MKPIAITRLTICGIDELPTHRNHGVSHILSVLDPDREDPPIFGDFAPHERTVLRFHDVIDDKEGRPAPTRQDVEAILAFGEALKASHADRRDGHLLVHCHMGVSRSTAAMITLMAQIEPDRDEDSIFTTIREMRPIAWPNSVMIAFADDMLGREGRLTAALHRHYAIQLERDDMFERWMTELERAREIEFGRALARQKASTQ</sequence>
<gene>
    <name evidence="2" type="ORF">JF547_13760</name>
</gene>
<dbReference type="PROSITE" id="PS50056">
    <property type="entry name" value="TYR_PHOSPHATASE_2"/>
    <property type="match status" value="1"/>
</dbReference>
<evidence type="ECO:0000313" key="2">
    <source>
        <dbReference type="EMBL" id="MBN8197527.1"/>
    </source>
</evidence>
<protein>
    <submittedName>
        <fullName evidence="2">Protein-tyrosine-phosphatase</fullName>
    </submittedName>
</protein>
<dbReference type="Gene3D" id="3.90.190.10">
    <property type="entry name" value="Protein tyrosine phosphatase superfamily"/>
    <property type="match status" value="1"/>
</dbReference>
<dbReference type="Pfam" id="PF00102">
    <property type="entry name" value="Y_phosphatase"/>
    <property type="match status" value="1"/>
</dbReference>
<dbReference type="GO" id="GO:0004725">
    <property type="term" value="F:protein tyrosine phosphatase activity"/>
    <property type="evidence" value="ECO:0007669"/>
    <property type="project" value="InterPro"/>
</dbReference>
<dbReference type="Proteomes" id="UP000664405">
    <property type="component" value="Unassembled WGS sequence"/>
</dbReference>
<accession>A0A8I1SIQ1</accession>
<dbReference type="RefSeq" id="WP_114113927.1">
    <property type="nucleotide sequence ID" value="NZ_JAEKJW010000002.1"/>
</dbReference>